<dbReference type="KEGG" id="vg:62680312"/>
<protein>
    <submittedName>
        <fullName evidence="1">Uncharacterized protein</fullName>
    </submittedName>
</protein>
<name>A0A5Q2UBT2_9CAUD</name>
<dbReference type="Proteomes" id="UP000383418">
    <property type="component" value="Segment"/>
</dbReference>
<keyword evidence="2" id="KW-1185">Reference proteome</keyword>
<accession>A0A5Q2UBT2</accession>
<dbReference type="RefSeq" id="YP_009997794.1">
    <property type="nucleotide sequence ID" value="NC_052977.1"/>
</dbReference>
<reference evidence="1 2" key="1">
    <citation type="submission" date="2019-09" db="EMBL/GenBank/DDBJ databases">
        <title>Phages that infect the bacterial plant pathogen.</title>
        <authorList>
            <person name="Lightbourn L."/>
            <person name="Amarillas L."/>
            <person name="Estrada M."/>
            <person name="Leon R."/>
            <person name="Figueroa L."/>
        </authorList>
    </citation>
    <scope>NUCLEOTIDE SEQUENCE [LARGE SCALE GENOMIC DNA]</scope>
</reference>
<organism evidence="1 2">
    <name type="scientific">Bacteriophage Phobos</name>
    <dbReference type="NCBI Taxonomy" id="2662138"/>
    <lineage>
        <taxon>Viruses</taxon>
        <taxon>Duplodnaviria</taxon>
        <taxon>Heunggongvirae</taxon>
        <taxon>Uroviricota</taxon>
        <taxon>Caudoviricetes</taxon>
        <taxon>Casjensviridae</taxon>
        <taxon>Phobosvirus</taxon>
        <taxon>Phobosvirus phobos</taxon>
    </lineage>
</organism>
<dbReference type="EMBL" id="MN478374">
    <property type="protein sequence ID" value="QGH45011.1"/>
    <property type="molecule type" value="Genomic_DNA"/>
</dbReference>
<evidence type="ECO:0000313" key="1">
    <source>
        <dbReference type="EMBL" id="QGH45011.1"/>
    </source>
</evidence>
<proteinExistence type="predicted"/>
<evidence type="ECO:0000313" key="2">
    <source>
        <dbReference type="Proteomes" id="UP000383418"/>
    </source>
</evidence>
<sequence>MTSIIATSTTHSADDFVTRRQDFERVFLARAAVIMFGDKPGAVVPADVGAFLLRRNEAGEYVTDDTQSLWIGWQMAVEDGAPSTAASAYRSQLEAQLRLAQAEVAQLKVSLQMTDPKFRRKVFWTRLMNWLDKYALAPSDERKH</sequence>
<dbReference type="GeneID" id="62680312"/>